<dbReference type="RefSeq" id="WP_093716698.1">
    <property type="nucleotide sequence ID" value="NZ_FONG01000022.1"/>
</dbReference>
<dbReference type="EMBL" id="FONG01000022">
    <property type="protein sequence ID" value="SFF64146.1"/>
    <property type="molecule type" value="Genomic_DNA"/>
</dbReference>
<dbReference type="InterPro" id="IPR003593">
    <property type="entry name" value="AAA+_ATPase"/>
</dbReference>
<dbReference type="GO" id="GO:0005524">
    <property type="term" value="F:ATP binding"/>
    <property type="evidence" value="ECO:0007669"/>
    <property type="project" value="UniProtKB-KW"/>
</dbReference>
<dbReference type="FunFam" id="3.40.50.300:FF:000425">
    <property type="entry name" value="Probable ABC transporter, ATP-binding subunit"/>
    <property type="match status" value="1"/>
</dbReference>
<keyword evidence="3 7" id="KW-0067">ATP-binding</keyword>
<dbReference type="InterPro" id="IPR003439">
    <property type="entry name" value="ABC_transporter-like_ATP-bd"/>
</dbReference>
<keyword evidence="2" id="KW-0547">Nucleotide-binding</keyword>
<dbReference type="EC" id="7.6.2.9" evidence="4"/>
<keyword evidence="8" id="KW-1185">Reference proteome</keyword>
<dbReference type="OrthoDB" id="9802264at2"/>
<evidence type="ECO:0000313" key="7">
    <source>
        <dbReference type="EMBL" id="SFF64146.1"/>
    </source>
</evidence>
<keyword evidence="1" id="KW-0813">Transport</keyword>
<evidence type="ECO:0000256" key="1">
    <source>
        <dbReference type="ARBA" id="ARBA00022448"/>
    </source>
</evidence>
<dbReference type="GO" id="GO:0043190">
    <property type="term" value="C:ATP-binding cassette (ABC) transporter complex"/>
    <property type="evidence" value="ECO:0007669"/>
    <property type="project" value="InterPro"/>
</dbReference>
<dbReference type="InterPro" id="IPR013611">
    <property type="entry name" value="Transp-assoc_OB_typ2"/>
</dbReference>
<dbReference type="PANTHER" id="PTHR42781">
    <property type="entry name" value="SPERMIDINE/PUTRESCINE IMPORT ATP-BINDING PROTEIN POTA"/>
    <property type="match status" value="1"/>
</dbReference>
<evidence type="ECO:0000313" key="8">
    <source>
        <dbReference type="Proteomes" id="UP000199323"/>
    </source>
</evidence>
<dbReference type="PROSITE" id="PS50893">
    <property type="entry name" value="ABC_TRANSPORTER_2"/>
    <property type="match status" value="1"/>
</dbReference>
<sequence>MSTPRRSTVTEKDTPAVGETPATAGGPADAAPGAGSAASAKAAEPDAAPGTGTTAAPTSTPAAAAAPAAVSAGADVAHRPGTAAVPAGVAAGPDRPGGIRFDRVTVAYDGQTVLDGLDLTVGGGEVMALLGPSGSGKTTALRAVAGFVRPAAGRVLIGGRDVTDLPPYKRGIGMVVQQYALFPHLRVDQNVAFGLKAQKVPRAEIPGRVAEALEMTGMTGYARRHPRELSGGQQQRVAIARALAIRPGVLLLDEPLSALDAQLRSGMLAELARLHRELPDVSILYVTHDQIEALTLADRIAVLDKARLQDCGTPHDLYRHPRTAFTASFVGNANLLTVRAAGSGTVRLADATLRVTPYGDGGGNGDGPGEGAEATLCVRPHALRLTGPHQTPKESNMLRGTVTDVQWRGHTHRLLVAAHGHELRADVGDLRQPPRPGDGIALTFDAEDAVLLPAGLAAGGAGVG</sequence>
<dbReference type="Pfam" id="PF00005">
    <property type="entry name" value="ABC_tran"/>
    <property type="match status" value="1"/>
</dbReference>
<feature type="domain" description="ABC transporter" evidence="6">
    <location>
        <begin position="99"/>
        <end position="330"/>
    </location>
</feature>
<organism evidence="7 8">
    <name type="scientific">Actinacidiphila alni</name>
    <dbReference type="NCBI Taxonomy" id="380248"/>
    <lineage>
        <taxon>Bacteria</taxon>
        <taxon>Bacillati</taxon>
        <taxon>Actinomycetota</taxon>
        <taxon>Actinomycetes</taxon>
        <taxon>Kitasatosporales</taxon>
        <taxon>Streptomycetaceae</taxon>
        <taxon>Actinacidiphila</taxon>
    </lineage>
</organism>
<evidence type="ECO:0000256" key="2">
    <source>
        <dbReference type="ARBA" id="ARBA00022741"/>
    </source>
</evidence>
<dbReference type="InterPro" id="IPR027417">
    <property type="entry name" value="P-loop_NTPase"/>
</dbReference>
<dbReference type="PROSITE" id="PS00211">
    <property type="entry name" value="ABC_TRANSPORTER_1"/>
    <property type="match status" value="1"/>
</dbReference>
<name>A0A1I2KGU1_9ACTN</name>
<dbReference type="Gene3D" id="3.40.50.300">
    <property type="entry name" value="P-loop containing nucleotide triphosphate hydrolases"/>
    <property type="match status" value="1"/>
</dbReference>
<evidence type="ECO:0000256" key="3">
    <source>
        <dbReference type="ARBA" id="ARBA00022840"/>
    </source>
</evidence>
<dbReference type="SUPFAM" id="SSF50331">
    <property type="entry name" value="MOP-like"/>
    <property type="match status" value="1"/>
</dbReference>
<dbReference type="GO" id="GO:0015418">
    <property type="term" value="F:ABC-type quaternary ammonium compound transporting activity"/>
    <property type="evidence" value="ECO:0007669"/>
    <property type="project" value="UniProtKB-EC"/>
</dbReference>
<evidence type="ECO:0000259" key="6">
    <source>
        <dbReference type="PROSITE" id="PS50893"/>
    </source>
</evidence>
<protein>
    <recommendedName>
        <fullName evidence="4">ABC-type quaternary amine transporter</fullName>
        <ecNumber evidence="4">7.6.2.9</ecNumber>
    </recommendedName>
</protein>
<dbReference type="STRING" id="380248.SAMN05216251_12290"/>
<dbReference type="InterPro" id="IPR008995">
    <property type="entry name" value="Mo/tungstate-bd_C_term_dom"/>
</dbReference>
<dbReference type="Pfam" id="PF08402">
    <property type="entry name" value="TOBE_2"/>
    <property type="match status" value="1"/>
</dbReference>
<feature type="compositionally biased region" description="Low complexity" evidence="5">
    <location>
        <begin position="15"/>
        <end position="60"/>
    </location>
</feature>
<dbReference type="SUPFAM" id="SSF52540">
    <property type="entry name" value="P-loop containing nucleoside triphosphate hydrolases"/>
    <property type="match status" value="1"/>
</dbReference>
<accession>A0A1I2KGU1</accession>
<gene>
    <name evidence="7" type="ORF">SAMN05216251_12290</name>
</gene>
<dbReference type="Proteomes" id="UP000199323">
    <property type="component" value="Unassembled WGS sequence"/>
</dbReference>
<proteinExistence type="predicted"/>
<feature type="region of interest" description="Disordered" evidence="5">
    <location>
        <begin position="1"/>
        <end position="60"/>
    </location>
</feature>
<evidence type="ECO:0000256" key="4">
    <source>
        <dbReference type="ARBA" id="ARBA00066388"/>
    </source>
</evidence>
<dbReference type="InterPro" id="IPR017871">
    <property type="entry name" value="ABC_transporter-like_CS"/>
</dbReference>
<dbReference type="Gene3D" id="2.40.50.100">
    <property type="match status" value="1"/>
</dbReference>
<dbReference type="SMART" id="SM00382">
    <property type="entry name" value="AAA"/>
    <property type="match status" value="1"/>
</dbReference>
<dbReference type="PANTHER" id="PTHR42781:SF4">
    <property type="entry name" value="SPERMIDINE_PUTRESCINE IMPORT ATP-BINDING PROTEIN POTA"/>
    <property type="match status" value="1"/>
</dbReference>
<dbReference type="AlphaFoldDB" id="A0A1I2KGU1"/>
<dbReference type="InterPro" id="IPR050093">
    <property type="entry name" value="ABC_SmlMolc_Importer"/>
</dbReference>
<reference evidence="7 8" key="1">
    <citation type="submission" date="2016-10" db="EMBL/GenBank/DDBJ databases">
        <authorList>
            <person name="de Groot N.N."/>
        </authorList>
    </citation>
    <scope>NUCLEOTIDE SEQUENCE [LARGE SCALE GENOMIC DNA]</scope>
    <source>
        <strain evidence="7 8">CGMCC 4.3510</strain>
    </source>
</reference>
<evidence type="ECO:0000256" key="5">
    <source>
        <dbReference type="SAM" id="MobiDB-lite"/>
    </source>
</evidence>
<dbReference type="GO" id="GO:0016887">
    <property type="term" value="F:ATP hydrolysis activity"/>
    <property type="evidence" value="ECO:0007669"/>
    <property type="project" value="InterPro"/>
</dbReference>